<name>A0A6M3LXA0_9ZZZZ</name>
<proteinExistence type="predicted"/>
<gene>
    <name evidence="1" type="ORF">MM171A00712_0002</name>
</gene>
<reference evidence="1" key="1">
    <citation type="submission" date="2020-03" db="EMBL/GenBank/DDBJ databases">
        <title>The deep terrestrial virosphere.</title>
        <authorList>
            <person name="Holmfeldt K."/>
            <person name="Nilsson E."/>
            <person name="Simone D."/>
            <person name="Lopez-Fernandez M."/>
            <person name="Wu X."/>
            <person name="de Brujin I."/>
            <person name="Lundin D."/>
            <person name="Andersson A."/>
            <person name="Bertilsson S."/>
            <person name="Dopson M."/>
        </authorList>
    </citation>
    <scope>NUCLEOTIDE SEQUENCE</scope>
    <source>
        <strain evidence="1">MM171A00712</strain>
    </source>
</reference>
<protein>
    <submittedName>
        <fullName evidence="1">Uncharacterized protein</fullName>
    </submittedName>
</protein>
<organism evidence="1">
    <name type="scientific">viral metagenome</name>
    <dbReference type="NCBI Taxonomy" id="1070528"/>
    <lineage>
        <taxon>unclassified sequences</taxon>
        <taxon>metagenomes</taxon>
        <taxon>organismal metagenomes</taxon>
    </lineage>
</organism>
<dbReference type="EMBL" id="MT143678">
    <property type="protein sequence ID" value="QJB00007.1"/>
    <property type="molecule type" value="Genomic_DNA"/>
</dbReference>
<evidence type="ECO:0000313" key="1">
    <source>
        <dbReference type="EMBL" id="QJB00007.1"/>
    </source>
</evidence>
<sequence>MNIKSCVDRVQTIRGYLANPQLRQGERETLRSLLHEAEGELENTIMYQDYIRQEAQEMRAEMRRGEE</sequence>
<accession>A0A6M3LXA0</accession>
<dbReference type="AlphaFoldDB" id="A0A6M3LXA0"/>